<dbReference type="PROSITE" id="PS00659">
    <property type="entry name" value="GLYCOSYL_HYDROL_F5"/>
    <property type="match status" value="1"/>
</dbReference>
<dbReference type="GO" id="GO:0050295">
    <property type="term" value="F:steryl-beta-glucosidase activity"/>
    <property type="evidence" value="ECO:0007669"/>
    <property type="project" value="TreeGrafter"/>
</dbReference>
<dbReference type="GeneID" id="19982958"/>
<feature type="compositionally biased region" description="Low complexity" evidence="4">
    <location>
        <begin position="638"/>
        <end position="648"/>
    </location>
</feature>
<evidence type="ECO:0000259" key="6">
    <source>
        <dbReference type="Pfam" id="PF18564"/>
    </source>
</evidence>
<feature type="compositionally biased region" description="Polar residues" evidence="4">
    <location>
        <begin position="628"/>
        <end position="637"/>
    </location>
</feature>
<dbReference type="Proteomes" id="UP000030678">
    <property type="component" value="Unassembled WGS sequence"/>
</dbReference>
<dbReference type="Gene3D" id="3.20.20.80">
    <property type="entry name" value="Glycosidases"/>
    <property type="match status" value="2"/>
</dbReference>
<organism evidence="7 8">
    <name type="scientific">Cladophialophora carrionii CBS 160.54</name>
    <dbReference type="NCBI Taxonomy" id="1279043"/>
    <lineage>
        <taxon>Eukaryota</taxon>
        <taxon>Fungi</taxon>
        <taxon>Dikarya</taxon>
        <taxon>Ascomycota</taxon>
        <taxon>Pezizomycotina</taxon>
        <taxon>Eurotiomycetes</taxon>
        <taxon>Chaetothyriomycetidae</taxon>
        <taxon>Chaetothyriales</taxon>
        <taxon>Herpotrichiellaceae</taxon>
        <taxon>Cladophialophora</taxon>
    </lineage>
</organism>
<dbReference type="RefSeq" id="XP_008727030.1">
    <property type="nucleotide sequence ID" value="XM_008728808.1"/>
</dbReference>
<dbReference type="InterPro" id="IPR018087">
    <property type="entry name" value="Glyco_hydro_5_CS"/>
</dbReference>
<protein>
    <recommendedName>
        <fullName evidence="9">Glycoside hydrolase family 5 C-terminal domain-containing protein</fullName>
    </recommendedName>
</protein>
<dbReference type="PANTHER" id="PTHR31308:SF5">
    <property type="entry name" value="ERGOSTERYL-BETA-GLUCOSIDASE"/>
    <property type="match status" value="1"/>
</dbReference>
<accession>V9DDW1</accession>
<dbReference type="GO" id="GO:0000272">
    <property type="term" value="P:polysaccharide catabolic process"/>
    <property type="evidence" value="ECO:0007669"/>
    <property type="project" value="InterPro"/>
</dbReference>
<sequence>MATAGLTIDGVRFRDSDGREVTFRGINVAGDCKLPRHPPQPSHETQGFYDAENVSFVGRPFTEEEAHVHFGRIKRWGYNVIRYIFTWEALEHAGPGKYDEDFIDHTIKILRIAKSYGLYIFMDPHQDVWSRFTGGSGAPLWTLYACGLNPEAFNATQAAVVHNTWPDPAQFPKMLWPTNYTRLAAETTFTLFYAGRDFAPNAIIDGKNIQDYLTDHFIAACARLAQRIHDAGGLEDECIIGWETMNEPHRGLIGWEDLNALPDELRMRKGTMPSPWQSILTGSGRAAEVDVYDFNTFGPYKSGRELVDPEGVSAWLSPSFDDTRYGWNRDPGWKLGECLWAQNGVWDPSQDQLLKPNYFASIPKSGEKLDYIKYTNLYYMQHYRKYRDAIRSIHKNCMILVQSAVLEIPPSIKGTPDDDDRLIFASHYYDGITLLQKHWNKYYNVDVFGILRHKYSSPVFAVRLGEAAIRRCLRDQLSAIREEGMEYLGDHPTMFTEIGIPFDMDDKYAYKTGDYSSQISALDANHFALEGSGAQGYTLWTYVVQNDHEWGDQWNGEDLSIVSVDDPLLPSASDLCALPSANPSTTSLGQRSAGTGTTLSDSTTIDPSNLKDALKTPTIQQRPARPIPTSQLHPSEPNTNTNTSTNTNATGYRAAEAWVRPSPIATVGSVQSYGFDLKSVTFTFSLTSDAPTKETVPTEIFLPDFHFPPGKTTVEVTGGRWRIDSVDVDGEGMQVMKWWHGAGDQSMTVKGMKRKAGALMEEDEEADNGYLETMRENCSVM</sequence>
<reference evidence="7 8" key="1">
    <citation type="submission" date="2013-03" db="EMBL/GenBank/DDBJ databases">
        <title>The Genome Sequence of Cladophialophora carrionii CBS 160.54.</title>
        <authorList>
            <consortium name="The Broad Institute Genomics Platform"/>
            <person name="Cuomo C."/>
            <person name="de Hoog S."/>
            <person name="Gorbushina A."/>
            <person name="Walker B."/>
            <person name="Young S.K."/>
            <person name="Zeng Q."/>
            <person name="Gargeya S."/>
            <person name="Fitzgerald M."/>
            <person name="Haas B."/>
            <person name="Abouelleil A."/>
            <person name="Allen A.W."/>
            <person name="Alvarado L."/>
            <person name="Arachchi H.M."/>
            <person name="Berlin A.M."/>
            <person name="Chapman S.B."/>
            <person name="Gainer-Dewar J."/>
            <person name="Goldberg J."/>
            <person name="Griggs A."/>
            <person name="Gujja S."/>
            <person name="Hansen M."/>
            <person name="Howarth C."/>
            <person name="Imamovic A."/>
            <person name="Ireland A."/>
            <person name="Larimer J."/>
            <person name="McCowan C."/>
            <person name="Murphy C."/>
            <person name="Pearson M."/>
            <person name="Poon T.W."/>
            <person name="Priest M."/>
            <person name="Roberts A."/>
            <person name="Saif S."/>
            <person name="Shea T."/>
            <person name="Sisk P."/>
            <person name="Sykes S."/>
            <person name="Wortman J."/>
            <person name="Nusbaum C."/>
            <person name="Birren B."/>
        </authorList>
    </citation>
    <scope>NUCLEOTIDE SEQUENCE [LARGE SCALE GENOMIC DNA]</scope>
    <source>
        <strain evidence="7 8">CBS 160.54</strain>
    </source>
</reference>
<dbReference type="FunFam" id="3.20.20.80:FF:000174">
    <property type="entry name" value="YIR007W-like protein"/>
    <property type="match status" value="1"/>
</dbReference>
<dbReference type="Pfam" id="PF18564">
    <property type="entry name" value="Glyco_hydro_5_C"/>
    <property type="match status" value="1"/>
</dbReference>
<keyword evidence="3" id="KW-0326">Glycosidase</keyword>
<dbReference type="Gene3D" id="2.60.40.1180">
    <property type="entry name" value="Golgi alpha-mannosidase II"/>
    <property type="match status" value="1"/>
</dbReference>
<evidence type="ECO:0000256" key="2">
    <source>
        <dbReference type="ARBA" id="ARBA00022801"/>
    </source>
</evidence>
<proteinExistence type="inferred from homology"/>
<dbReference type="GO" id="GO:1904462">
    <property type="term" value="P:ergosteryl 3-beta-D-glucoside catabolic process"/>
    <property type="evidence" value="ECO:0007669"/>
    <property type="project" value="TreeGrafter"/>
</dbReference>
<dbReference type="HOGENOM" id="CLU_009024_0_1_1"/>
<feature type="domain" description="Glycoside hydrolase family 5 C-terminal" evidence="6">
    <location>
        <begin position="660"/>
        <end position="749"/>
    </location>
</feature>
<feature type="compositionally biased region" description="Polar residues" evidence="4">
    <location>
        <begin position="581"/>
        <end position="607"/>
    </location>
</feature>
<feature type="domain" description="Glycoside hydrolase family 5" evidence="5">
    <location>
        <begin position="69"/>
        <end position="260"/>
    </location>
</feature>
<dbReference type="InterPro" id="IPR013780">
    <property type="entry name" value="Glyco_hydro_b"/>
</dbReference>
<evidence type="ECO:0000256" key="4">
    <source>
        <dbReference type="SAM" id="MobiDB-lite"/>
    </source>
</evidence>
<dbReference type="InterPro" id="IPR052066">
    <property type="entry name" value="Glycosphingolipid_Hydrolases"/>
</dbReference>
<evidence type="ECO:0000256" key="1">
    <source>
        <dbReference type="ARBA" id="ARBA00005641"/>
    </source>
</evidence>
<dbReference type="Pfam" id="PF00150">
    <property type="entry name" value="Cellulase"/>
    <property type="match status" value="1"/>
</dbReference>
<dbReference type="FunFam" id="3.20.20.80:FF:000131">
    <property type="entry name" value="Glycoside hydrolase superfamily"/>
    <property type="match status" value="1"/>
</dbReference>
<dbReference type="InterPro" id="IPR001547">
    <property type="entry name" value="Glyco_hydro_5"/>
</dbReference>
<evidence type="ECO:0000313" key="7">
    <source>
        <dbReference type="EMBL" id="ETI25094.1"/>
    </source>
</evidence>
<feature type="region of interest" description="Disordered" evidence="4">
    <location>
        <begin position="580"/>
        <end position="648"/>
    </location>
</feature>
<evidence type="ECO:0000259" key="5">
    <source>
        <dbReference type="Pfam" id="PF00150"/>
    </source>
</evidence>
<keyword evidence="2" id="KW-0378">Hydrolase</keyword>
<evidence type="ECO:0000313" key="8">
    <source>
        <dbReference type="Proteomes" id="UP000030678"/>
    </source>
</evidence>
<dbReference type="VEuPathDB" id="FungiDB:G647_04465"/>
<dbReference type="AlphaFoldDB" id="V9DDW1"/>
<comment type="similarity">
    <text evidence="1">Belongs to the glycosyl hydrolase 5 (cellulase A) family.</text>
</comment>
<dbReference type="PANTHER" id="PTHR31308">
    <property type="match status" value="1"/>
</dbReference>
<dbReference type="OrthoDB" id="9971853at2759"/>
<gene>
    <name evidence="7" type="ORF">G647_04465</name>
</gene>
<evidence type="ECO:0000256" key="3">
    <source>
        <dbReference type="ARBA" id="ARBA00023295"/>
    </source>
</evidence>
<name>V9DDW1_9EURO</name>
<dbReference type="InterPro" id="IPR041036">
    <property type="entry name" value="GH5_C"/>
</dbReference>
<evidence type="ECO:0008006" key="9">
    <source>
        <dbReference type="Google" id="ProtNLM"/>
    </source>
</evidence>
<dbReference type="EMBL" id="KB822704">
    <property type="protein sequence ID" value="ETI25094.1"/>
    <property type="molecule type" value="Genomic_DNA"/>
</dbReference>
<dbReference type="SUPFAM" id="SSF51445">
    <property type="entry name" value="(Trans)glycosidases"/>
    <property type="match status" value="1"/>
</dbReference>
<dbReference type="InterPro" id="IPR017853">
    <property type="entry name" value="GH"/>
</dbReference>